<dbReference type="EMBL" id="CP015519">
    <property type="protein sequence ID" value="APG28252.1"/>
    <property type="molecule type" value="Genomic_DNA"/>
</dbReference>
<evidence type="ECO:0000313" key="2">
    <source>
        <dbReference type="EMBL" id="APG28252.1"/>
    </source>
</evidence>
<dbReference type="Pfam" id="PF01136">
    <property type="entry name" value="Peptidase_U32"/>
    <property type="match status" value="1"/>
</dbReference>
<sequence length="789" mass="86711">MIKPNPKPQLLAPAGSLEAFFAAMENGADAVYCGLKEFSARAKARNISLTELEGMLSYARQRDRQIYVTVNTLVKEAELPRLAETLAALEALAVDGVILQDLAVWRLIRKHFPGLRLHASTQMTIHNSAGVRMLERMGFSRAVLARELTLEEIAVIRRNTSMELEHFVHGALCFCFSGQCYFSSWLGGRSGNRGRCAQPCRRIYHSRGKDGYYFSPNDLSAIDLLPELAAAGIGSFKIEGRMKSAEYVANVVSAYRQVLDAPQKQRTAALKQSKELLKASFGRLPTKGFLTGPNPTDIAIPTLKGATGRFLGEVQAVRGTQLTFKSRDRLHVGDRLRIQPKSDRAGTAFTVRELFLARKAVKQVTAGAQVTVNSPFRDTFKVGDTVFKVSSGKAFTLSEAACRRKLQQAGQAPLPVSMEVGLADEILTVAAQCGPWSLECSYPVAVHAASSSPISKETLQGVFERSGEAPFVLHSFRAGELPPVVIPPSRLKELRRDFYRQLADLVARERKAARYSHLQQAQAALLSPQVSQRAVSRQITVAVGQPRDAHILNDAGVDCVQIPLSAAAIQGLGRRLTGRESQVIWDVPFVILDQDWADYRAAVTLLVERGFKSFRLNNLSHFDLFDDASSLQLSTGFRLFSLNSQAVQAWRELGARETVLYLEDERNNLADLLARQGDGHAAITVYGSVPLITSRIRIGGLRPGSRLQSDRGDGYRIEKRAGLTVLCSETDFSLLDRLHDLQQLGCHRFIIDLSHIGPFSAQGKKVLEALNRGQGVAGTSPFNYDAGIE</sequence>
<dbReference type="RefSeq" id="WP_072284244.1">
    <property type="nucleotide sequence ID" value="NZ_CP015519.1"/>
</dbReference>
<dbReference type="KEGG" id="pef:A7E78_10575"/>
<dbReference type="PANTHER" id="PTHR30217:SF10">
    <property type="entry name" value="23S RRNA 5-HYDROXYCYTIDINE C2501 SYNTHASE"/>
    <property type="match status" value="1"/>
</dbReference>
<dbReference type="STRING" id="1842532.A7E78_10575"/>
<keyword evidence="3" id="KW-1185">Reference proteome</keyword>
<protein>
    <submittedName>
        <fullName evidence="2">Peptidase U32</fullName>
    </submittedName>
</protein>
<dbReference type="InterPro" id="IPR020988">
    <property type="entry name" value="Pept_U32_collagenase"/>
</dbReference>
<reference evidence="2 3" key="1">
    <citation type="journal article" date="2017" name="Genome Announc.">
        <title>Complete Genome Sequences of Two Acetylene-Fermenting Pelobacter acetylenicus Strains.</title>
        <authorList>
            <person name="Sutton J.M."/>
            <person name="Baesman S.M."/>
            <person name="Fierst J.L."/>
            <person name="Poret-Peterson A.T."/>
            <person name="Oremland R.S."/>
            <person name="Dunlap D.S."/>
            <person name="Akob D.M."/>
        </authorList>
    </citation>
    <scope>NUCLEOTIDE SEQUENCE [LARGE SCALE GENOMIC DNA]</scope>
    <source>
        <strain evidence="2 3">SFB93</strain>
    </source>
</reference>
<feature type="domain" description="Peptidase U32 collagenase" evidence="1">
    <location>
        <begin position="400"/>
        <end position="505"/>
    </location>
</feature>
<evidence type="ECO:0000313" key="3">
    <source>
        <dbReference type="Proteomes" id="UP000182517"/>
    </source>
</evidence>
<dbReference type="Pfam" id="PF12392">
    <property type="entry name" value="DUF3656"/>
    <property type="match status" value="1"/>
</dbReference>
<gene>
    <name evidence="2" type="ORF">A7E78_10575</name>
</gene>
<accession>A0A1L3GQN7</accession>
<dbReference type="PANTHER" id="PTHR30217">
    <property type="entry name" value="PEPTIDASE U32 FAMILY"/>
    <property type="match status" value="1"/>
</dbReference>
<organism evidence="2 3">
    <name type="scientific">Syntrophotalea acetylenivorans</name>
    <dbReference type="NCBI Taxonomy" id="1842532"/>
    <lineage>
        <taxon>Bacteria</taxon>
        <taxon>Pseudomonadati</taxon>
        <taxon>Thermodesulfobacteriota</taxon>
        <taxon>Desulfuromonadia</taxon>
        <taxon>Desulfuromonadales</taxon>
        <taxon>Syntrophotaleaceae</taxon>
        <taxon>Syntrophotalea</taxon>
    </lineage>
</organism>
<dbReference type="Proteomes" id="UP000182517">
    <property type="component" value="Chromosome"/>
</dbReference>
<evidence type="ECO:0000259" key="1">
    <source>
        <dbReference type="Pfam" id="PF12392"/>
    </source>
</evidence>
<dbReference type="InterPro" id="IPR051454">
    <property type="entry name" value="RNA/ubiquinone_mod_enzymes"/>
</dbReference>
<proteinExistence type="predicted"/>
<name>A0A1L3GQN7_9BACT</name>
<dbReference type="OrthoDB" id="9807498at2"/>
<dbReference type="AlphaFoldDB" id="A0A1L3GQN7"/>
<dbReference type="InterPro" id="IPR001539">
    <property type="entry name" value="Peptidase_U32"/>
</dbReference>